<keyword evidence="2" id="KW-1185">Reference proteome</keyword>
<organism evidence="1 2">
    <name type="scientific">Armillaria ostoyae</name>
    <name type="common">Armillaria root rot fungus</name>
    <dbReference type="NCBI Taxonomy" id="47428"/>
    <lineage>
        <taxon>Eukaryota</taxon>
        <taxon>Fungi</taxon>
        <taxon>Dikarya</taxon>
        <taxon>Basidiomycota</taxon>
        <taxon>Agaricomycotina</taxon>
        <taxon>Agaricomycetes</taxon>
        <taxon>Agaricomycetidae</taxon>
        <taxon>Agaricales</taxon>
        <taxon>Marasmiineae</taxon>
        <taxon>Physalacriaceae</taxon>
        <taxon>Armillaria</taxon>
    </lineage>
</organism>
<dbReference type="EMBL" id="FUEG01000038">
    <property type="protein sequence ID" value="SJL16805.1"/>
    <property type="molecule type" value="Genomic_DNA"/>
</dbReference>
<protein>
    <submittedName>
        <fullName evidence="1">Uncharacterized protein</fullName>
    </submittedName>
</protein>
<reference evidence="2" key="1">
    <citation type="journal article" date="2017" name="Nat. Ecol. Evol.">
        <title>Genome expansion and lineage-specific genetic innovations in the forest pathogenic fungi Armillaria.</title>
        <authorList>
            <person name="Sipos G."/>
            <person name="Prasanna A.N."/>
            <person name="Walter M.C."/>
            <person name="O'Connor E."/>
            <person name="Balint B."/>
            <person name="Krizsan K."/>
            <person name="Kiss B."/>
            <person name="Hess J."/>
            <person name="Varga T."/>
            <person name="Slot J."/>
            <person name="Riley R."/>
            <person name="Boka B."/>
            <person name="Rigling D."/>
            <person name="Barry K."/>
            <person name="Lee J."/>
            <person name="Mihaltcheva S."/>
            <person name="LaButti K."/>
            <person name="Lipzen A."/>
            <person name="Waldron R."/>
            <person name="Moloney N.M."/>
            <person name="Sperisen C."/>
            <person name="Kredics L."/>
            <person name="Vagvoelgyi C."/>
            <person name="Patrignani A."/>
            <person name="Fitzpatrick D."/>
            <person name="Nagy I."/>
            <person name="Doyle S."/>
            <person name="Anderson J.B."/>
            <person name="Grigoriev I.V."/>
            <person name="Gueldener U."/>
            <person name="Muensterkoetter M."/>
            <person name="Nagy L.G."/>
        </authorList>
    </citation>
    <scope>NUCLEOTIDE SEQUENCE [LARGE SCALE GENOMIC DNA]</scope>
    <source>
        <strain evidence="2">C18/9</strain>
    </source>
</reference>
<proteinExistence type="predicted"/>
<dbReference type="AlphaFoldDB" id="A0A284S723"/>
<sequence>MDWPMVPMVRRDSVEWGNLDDPLWAPQEDVWVSWGSPGWGHNEAGLEDGSDVGHGWGTGPGSVHSMGPLEDMASDLMEALPSSDARFLDAFYVKWFLLFPEKSHLSGFDLEAAQHFHKQDLIKMLVWLYWQSLIGPPPSATAEAGNKELDEARIIHLSLEAAPQGISSLAVQIEVVEAGQVKEDDVLDESEDKTEDVELTPVESAAKTCLRPTPVTYVSNATKTATFYAALEALKDLDEDDKVNGENDGGVFFCLIVPYVVVA</sequence>
<dbReference type="Proteomes" id="UP000219338">
    <property type="component" value="Unassembled WGS sequence"/>
</dbReference>
<gene>
    <name evidence="1" type="ORF">ARMOST_20334</name>
</gene>
<accession>A0A284S723</accession>
<evidence type="ECO:0000313" key="2">
    <source>
        <dbReference type="Proteomes" id="UP000219338"/>
    </source>
</evidence>
<evidence type="ECO:0000313" key="1">
    <source>
        <dbReference type="EMBL" id="SJL16805.1"/>
    </source>
</evidence>
<name>A0A284S723_ARMOS</name>